<comment type="similarity">
    <text evidence="4">Belongs to the alanine racemase family.</text>
</comment>
<protein>
    <recommendedName>
        <fullName evidence="4">Alanine racemase</fullName>
        <ecNumber evidence="4">5.1.1.1</ecNumber>
    </recommendedName>
</protein>
<name>A0ABT1SG33_9FIRM</name>
<dbReference type="PRINTS" id="PR00992">
    <property type="entry name" value="ALARACEMASE"/>
</dbReference>
<dbReference type="HAMAP" id="MF_01201">
    <property type="entry name" value="Ala_racemase"/>
    <property type="match status" value="1"/>
</dbReference>
<evidence type="ECO:0000256" key="1">
    <source>
        <dbReference type="ARBA" id="ARBA00001933"/>
    </source>
</evidence>
<organism evidence="6 7">
    <name type="scientific">Tissierella carlieri</name>
    <dbReference type="NCBI Taxonomy" id="689904"/>
    <lineage>
        <taxon>Bacteria</taxon>
        <taxon>Bacillati</taxon>
        <taxon>Bacillota</taxon>
        <taxon>Tissierellia</taxon>
        <taxon>Tissierellales</taxon>
        <taxon>Tissierellaceae</taxon>
        <taxon>Tissierella</taxon>
    </lineage>
</organism>
<evidence type="ECO:0000313" key="7">
    <source>
        <dbReference type="Proteomes" id="UP001524478"/>
    </source>
</evidence>
<dbReference type="InterPro" id="IPR029066">
    <property type="entry name" value="PLP-binding_barrel"/>
</dbReference>
<dbReference type="InterPro" id="IPR009006">
    <property type="entry name" value="Ala_racemase/Decarboxylase_C"/>
</dbReference>
<feature type="binding site" evidence="4">
    <location>
        <position position="137"/>
    </location>
    <ligand>
        <name>substrate</name>
    </ligand>
</feature>
<dbReference type="InterPro" id="IPR001608">
    <property type="entry name" value="Ala_racemase_N"/>
</dbReference>
<reference evidence="6 7" key="1">
    <citation type="submission" date="2022-06" db="EMBL/GenBank/DDBJ databases">
        <title>Isolation of gut microbiota from human fecal samples.</title>
        <authorList>
            <person name="Pamer E.G."/>
            <person name="Barat B."/>
            <person name="Waligurski E."/>
            <person name="Medina S."/>
            <person name="Paddock L."/>
            <person name="Mostad J."/>
        </authorList>
    </citation>
    <scope>NUCLEOTIDE SEQUENCE [LARGE SCALE GENOMIC DNA]</scope>
    <source>
        <strain evidence="6 7">DFI.7.95</strain>
    </source>
</reference>
<comment type="cofactor">
    <cofactor evidence="1 4">
        <name>pyridoxal 5'-phosphate</name>
        <dbReference type="ChEBI" id="CHEBI:597326"/>
    </cofactor>
</comment>
<comment type="pathway">
    <text evidence="4">Amino-acid biosynthesis; D-alanine biosynthesis; D-alanine from L-alanine: step 1/1.</text>
</comment>
<evidence type="ECO:0000313" key="6">
    <source>
        <dbReference type="EMBL" id="MCQ4925453.1"/>
    </source>
</evidence>
<feature type="domain" description="Alanine racemase C-terminal" evidence="5">
    <location>
        <begin position="241"/>
        <end position="369"/>
    </location>
</feature>
<evidence type="ECO:0000256" key="4">
    <source>
        <dbReference type="HAMAP-Rule" id="MF_01201"/>
    </source>
</evidence>
<dbReference type="Pfam" id="PF01168">
    <property type="entry name" value="Ala_racemase_N"/>
    <property type="match status" value="1"/>
</dbReference>
<dbReference type="RefSeq" id="WP_256312916.1">
    <property type="nucleotide sequence ID" value="NZ_JANGAC010000022.1"/>
</dbReference>
<evidence type="ECO:0000256" key="2">
    <source>
        <dbReference type="ARBA" id="ARBA00022898"/>
    </source>
</evidence>
<dbReference type="GO" id="GO:0008784">
    <property type="term" value="F:alanine racemase activity"/>
    <property type="evidence" value="ECO:0007669"/>
    <property type="project" value="UniProtKB-EC"/>
</dbReference>
<proteinExistence type="inferred from homology"/>
<keyword evidence="2 4" id="KW-0663">Pyridoxal phosphate</keyword>
<dbReference type="Gene3D" id="3.20.20.10">
    <property type="entry name" value="Alanine racemase"/>
    <property type="match status" value="1"/>
</dbReference>
<dbReference type="PROSITE" id="PS00395">
    <property type="entry name" value="ALANINE_RACEMASE"/>
    <property type="match status" value="1"/>
</dbReference>
<dbReference type="SMART" id="SM01005">
    <property type="entry name" value="Ala_racemase_C"/>
    <property type="match status" value="1"/>
</dbReference>
<sequence>MELLLRDTFLEVNLDNIIYNMKNIKEMVGEEVAIAAVVKANGYGHGAVGVAQELMENGADYLAVATLTEALDLRRHFADYKIFIMGFTPDKYLEHVVKNDITQTIFSYRQAEILNDYGNKYNKIPVVHIKYDTGFNRLGFRDSKESIDEIEKISKLPNLNVEGIFSHLALTNKEEDEKQYRKLVKVIESLEERGIKLKYKHIEDSISAVDYPEFRMNMIRPGAIIYGIKGFHYGTLDLKQALTLKTKVYNVRKVSKGEGVSYSYVWRAERDSIIGTVPFGYADGYPRNLTGKGFVTIHNQKAPIIGIICMDQCMVDLTDIEEVCEGDEAIIYGDGTNNTLDIHNASLLGSTNKNEIMSRIGMRVPRVYIKDEKIVNIINYI</sequence>
<comment type="function">
    <text evidence="4">Catalyzes the interconversion of L-alanine and D-alanine. May also act on other amino acids.</text>
</comment>
<evidence type="ECO:0000256" key="3">
    <source>
        <dbReference type="ARBA" id="ARBA00023235"/>
    </source>
</evidence>
<dbReference type="Pfam" id="PF00842">
    <property type="entry name" value="Ala_racemase_C"/>
    <property type="match status" value="1"/>
</dbReference>
<dbReference type="EC" id="5.1.1.1" evidence="4"/>
<feature type="active site" description="Proton acceptor; specific for L-alanine" evidence="4">
    <location>
        <position position="262"/>
    </location>
</feature>
<dbReference type="SUPFAM" id="SSF50621">
    <property type="entry name" value="Alanine racemase C-terminal domain-like"/>
    <property type="match status" value="1"/>
</dbReference>
<dbReference type="CDD" id="cd00430">
    <property type="entry name" value="PLPDE_III_AR"/>
    <property type="match status" value="1"/>
</dbReference>
<feature type="binding site" evidence="4">
    <location>
        <position position="310"/>
    </location>
    <ligand>
        <name>substrate</name>
    </ligand>
</feature>
<feature type="active site" description="Proton acceptor; specific for D-alanine" evidence="4">
    <location>
        <position position="39"/>
    </location>
</feature>
<dbReference type="InterPro" id="IPR020622">
    <property type="entry name" value="Ala_racemase_pyridoxalP-BS"/>
</dbReference>
<accession>A0ABT1SG33</accession>
<dbReference type="InterPro" id="IPR000821">
    <property type="entry name" value="Ala_racemase"/>
</dbReference>
<dbReference type="Proteomes" id="UP001524478">
    <property type="component" value="Unassembled WGS sequence"/>
</dbReference>
<dbReference type="PANTHER" id="PTHR30511:SF0">
    <property type="entry name" value="ALANINE RACEMASE, CATABOLIC-RELATED"/>
    <property type="match status" value="1"/>
</dbReference>
<keyword evidence="7" id="KW-1185">Reference proteome</keyword>
<dbReference type="InterPro" id="IPR011079">
    <property type="entry name" value="Ala_racemase_C"/>
</dbReference>
<keyword evidence="3 4" id="KW-0413">Isomerase</keyword>
<comment type="catalytic activity">
    <reaction evidence="4">
        <text>L-alanine = D-alanine</text>
        <dbReference type="Rhea" id="RHEA:20249"/>
        <dbReference type="ChEBI" id="CHEBI:57416"/>
        <dbReference type="ChEBI" id="CHEBI:57972"/>
        <dbReference type="EC" id="5.1.1.1"/>
    </reaction>
</comment>
<gene>
    <name evidence="6" type="primary">alr</name>
    <name evidence="6" type="ORF">NE686_20275</name>
</gene>
<feature type="modified residue" description="N6-(pyridoxal phosphate)lysine" evidence="4">
    <location>
        <position position="39"/>
    </location>
</feature>
<dbReference type="Gene3D" id="2.40.37.10">
    <property type="entry name" value="Lyase, Ornithine Decarboxylase, Chain A, domain 1"/>
    <property type="match status" value="1"/>
</dbReference>
<dbReference type="NCBIfam" id="TIGR00492">
    <property type="entry name" value="alr"/>
    <property type="match status" value="1"/>
</dbReference>
<evidence type="ECO:0000259" key="5">
    <source>
        <dbReference type="SMART" id="SM01005"/>
    </source>
</evidence>
<comment type="caution">
    <text evidence="6">The sequence shown here is derived from an EMBL/GenBank/DDBJ whole genome shotgun (WGS) entry which is preliminary data.</text>
</comment>
<dbReference type="PANTHER" id="PTHR30511">
    <property type="entry name" value="ALANINE RACEMASE"/>
    <property type="match status" value="1"/>
</dbReference>
<dbReference type="SUPFAM" id="SSF51419">
    <property type="entry name" value="PLP-binding barrel"/>
    <property type="match status" value="1"/>
</dbReference>
<dbReference type="EMBL" id="JANGAC010000022">
    <property type="protein sequence ID" value="MCQ4925453.1"/>
    <property type="molecule type" value="Genomic_DNA"/>
</dbReference>